<dbReference type="RefSeq" id="WP_273438707.1">
    <property type="nucleotide sequence ID" value="NZ_PKUN01000009.1"/>
</dbReference>
<dbReference type="InterPro" id="IPR013154">
    <property type="entry name" value="ADH-like_N"/>
</dbReference>
<dbReference type="Gene3D" id="3.40.50.720">
    <property type="entry name" value="NAD(P)-binding Rossmann-like Domain"/>
    <property type="match status" value="1"/>
</dbReference>
<evidence type="ECO:0000256" key="6">
    <source>
        <dbReference type="RuleBase" id="RU361277"/>
    </source>
</evidence>
<reference evidence="9 10" key="1">
    <citation type="submission" date="2017-11" db="EMBL/GenBank/DDBJ databases">
        <title>Genome-resolved metagenomics identifies genetic mobility, metabolic interactions, and unexpected diversity in perchlorate-reducing communities.</title>
        <authorList>
            <person name="Barnum T.P."/>
            <person name="Figueroa I.A."/>
            <person name="Carlstrom C.I."/>
            <person name="Lucas L.N."/>
            <person name="Engelbrektson A.L."/>
            <person name="Coates J.D."/>
        </authorList>
    </citation>
    <scope>NUCLEOTIDE SEQUENCE [LARGE SCALE GENOMIC DNA]</scope>
    <source>
        <strain evidence="9">BM301</strain>
    </source>
</reference>
<keyword evidence="4 6" id="KW-0862">Zinc</keyword>
<sequence>MSINGYRWQMTAVGEPFAKQECTFETPVAGEVTVEVAGCGVCHTDLGFLYDGVRTNHELPLTLGHEISGRVVACGEGAEAMLGKAVVIPAVMPCGECDLCQRGLGTMCRSQKMPGNDIQGGFASHINVPARGLCPVDEAQLEAAGMSLAEVAVLADAVTTPYQAAVLAGINEGDVAIVIGVGGVGGYAVQIANAMGAHVVAIDVDQGKLDQLKDFGAELTLNAKEHDARAIKKLIKEHVKSNGLRATEWKIFECSGSAPGQETAFSLLTYGSNLAVVGFTMAKLELRLSNLMAFSARLQGNWGCLPEYYPKALDLVMQNKIQMKPFVKLHSLNDINAVFEAAKGHLLTERAMLVPNL</sequence>
<accession>A0A2N6CX95</accession>
<dbReference type="Gene3D" id="3.90.180.10">
    <property type="entry name" value="Medium-chain alcohol dehydrogenases, catalytic domain"/>
    <property type="match status" value="1"/>
</dbReference>
<evidence type="ECO:0000313" key="10">
    <source>
        <dbReference type="Proteomes" id="UP000235015"/>
    </source>
</evidence>
<evidence type="ECO:0000256" key="1">
    <source>
        <dbReference type="ARBA" id="ARBA00001947"/>
    </source>
</evidence>
<dbReference type="AlphaFoldDB" id="A0A2N6CX95"/>
<comment type="caution">
    <text evidence="9">The sequence shown here is derived from an EMBL/GenBank/DDBJ whole genome shotgun (WGS) entry which is preliminary data.</text>
</comment>
<dbReference type="Proteomes" id="UP000235015">
    <property type="component" value="Unassembled WGS sequence"/>
</dbReference>
<evidence type="ECO:0000256" key="5">
    <source>
        <dbReference type="ARBA" id="ARBA00023002"/>
    </source>
</evidence>
<evidence type="ECO:0000313" key="9">
    <source>
        <dbReference type="EMBL" id="PLX61930.1"/>
    </source>
</evidence>
<dbReference type="InterPro" id="IPR011032">
    <property type="entry name" value="GroES-like_sf"/>
</dbReference>
<comment type="similarity">
    <text evidence="2 6">Belongs to the zinc-containing alcohol dehydrogenase family.</text>
</comment>
<dbReference type="PANTHER" id="PTHR42940">
    <property type="entry name" value="ALCOHOL DEHYDROGENASE 1-RELATED"/>
    <property type="match status" value="1"/>
</dbReference>
<gene>
    <name evidence="9" type="primary">had</name>
    <name evidence="9" type="ORF">C0630_07910</name>
</gene>
<dbReference type="SUPFAM" id="SSF51735">
    <property type="entry name" value="NAD(P)-binding Rossmann-fold domains"/>
    <property type="match status" value="1"/>
</dbReference>
<feature type="domain" description="Alcohol dehydrogenase-like C-terminal" evidence="7">
    <location>
        <begin position="183"/>
        <end position="316"/>
    </location>
</feature>
<dbReference type="InterPro" id="IPR036291">
    <property type="entry name" value="NAD(P)-bd_dom_sf"/>
</dbReference>
<protein>
    <submittedName>
        <fullName evidence="9">6-hydroxycyclohex-1-ene-1-carbonyl-CoA dehydrogenase</fullName>
    </submittedName>
</protein>
<dbReference type="Pfam" id="PF00107">
    <property type="entry name" value="ADH_zinc_N"/>
    <property type="match status" value="1"/>
</dbReference>
<keyword evidence="3 6" id="KW-0479">Metal-binding</keyword>
<dbReference type="GO" id="GO:0008270">
    <property type="term" value="F:zinc ion binding"/>
    <property type="evidence" value="ECO:0007669"/>
    <property type="project" value="InterPro"/>
</dbReference>
<keyword evidence="5" id="KW-0560">Oxidoreductase</keyword>
<evidence type="ECO:0000259" key="7">
    <source>
        <dbReference type="Pfam" id="PF00107"/>
    </source>
</evidence>
<dbReference type="SUPFAM" id="SSF50129">
    <property type="entry name" value="GroES-like"/>
    <property type="match status" value="1"/>
</dbReference>
<dbReference type="InterPro" id="IPR002328">
    <property type="entry name" value="ADH_Zn_CS"/>
</dbReference>
<dbReference type="GO" id="GO:0004022">
    <property type="term" value="F:alcohol dehydrogenase (NAD+) activity"/>
    <property type="evidence" value="ECO:0007669"/>
    <property type="project" value="TreeGrafter"/>
</dbReference>
<dbReference type="InterPro" id="IPR013149">
    <property type="entry name" value="ADH-like_C"/>
</dbReference>
<feature type="domain" description="Alcohol dehydrogenase-like N-terminal" evidence="8">
    <location>
        <begin position="29"/>
        <end position="137"/>
    </location>
</feature>
<organism evidence="9 10">
    <name type="scientific">Sedimenticola selenatireducens</name>
    <dbReference type="NCBI Taxonomy" id="191960"/>
    <lineage>
        <taxon>Bacteria</taxon>
        <taxon>Pseudomonadati</taxon>
        <taxon>Pseudomonadota</taxon>
        <taxon>Gammaproteobacteria</taxon>
        <taxon>Chromatiales</taxon>
        <taxon>Sedimenticolaceae</taxon>
        <taxon>Sedimenticola</taxon>
    </lineage>
</organism>
<dbReference type="EMBL" id="PKUN01000009">
    <property type="protein sequence ID" value="PLX61930.1"/>
    <property type="molecule type" value="Genomic_DNA"/>
</dbReference>
<dbReference type="NCBIfam" id="TIGR03201">
    <property type="entry name" value="dearomat_had"/>
    <property type="match status" value="1"/>
</dbReference>
<dbReference type="STRING" id="1111735.GCA_000428045_01867"/>
<evidence type="ECO:0000256" key="2">
    <source>
        <dbReference type="ARBA" id="ARBA00008072"/>
    </source>
</evidence>
<proteinExistence type="inferred from homology"/>
<comment type="cofactor">
    <cofactor evidence="1 6">
        <name>Zn(2+)</name>
        <dbReference type="ChEBI" id="CHEBI:29105"/>
    </cofactor>
</comment>
<dbReference type="PROSITE" id="PS00059">
    <property type="entry name" value="ADH_ZINC"/>
    <property type="match status" value="1"/>
</dbReference>
<dbReference type="InterPro" id="IPR017614">
    <property type="entry name" value="Dearomat_deydrogenase"/>
</dbReference>
<evidence type="ECO:0000256" key="4">
    <source>
        <dbReference type="ARBA" id="ARBA00022833"/>
    </source>
</evidence>
<name>A0A2N6CX95_9GAMM</name>
<evidence type="ECO:0000256" key="3">
    <source>
        <dbReference type="ARBA" id="ARBA00022723"/>
    </source>
</evidence>
<dbReference type="CDD" id="cd08254">
    <property type="entry name" value="hydroxyacyl_CoA_DH"/>
    <property type="match status" value="1"/>
</dbReference>
<dbReference type="GO" id="GO:0005737">
    <property type="term" value="C:cytoplasm"/>
    <property type="evidence" value="ECO:0007669"/>
    <property type="project" value="TreeGrafter"/>
</dbReference>
<dbReference type="PANTHER" id="PTHR42940:SF8">
    <property type="entry name" value="VACUOLAR PROTEIN SORTING-ASSOCIATED PROTEIN 11"/>
    <property type="match status" value="1"/>
</dbReference>
<dbReference type="Pfam" id="PF08240">
    <property type="entry name" value="ADH_N"/>
    <property type="match status" value="1"/>
</dbReference>
<evidence type="ECO:0000259" key="8">
    <source>
        <dbReference type="Pfam" id="PF08240"/>
    </source>
</evidence>